<dbReference type="InterPro" id="IPR004358">
    <property type="entry name" value="Sig_transdc_His_kin-like_C"/>
</dbReference>
<keyword evidence="9" id="KW-1133">Transmembrane helix</keyword>
<evidence type="ECO:0000256" key="6">
    <source>
        <dbReference type="ARBA" id="ARBA00022777"/>
    </source>
</evidence>
<dbReference type="EMBL" id="FQWC01000001">
    <property type="protein sequence ID" value="SHF85707.1"/>
    <property type="molecule type" value="Genomic_DNA"/>
</dbReference>
<dbReference type="InterPro" id="IPR003594">
    <property type="entry name" value="HATPase_dom"/>
</dbReference>
<keyword evidence="5" id="KW-0547">Nucleotide-binding</keyword>
<evidence type="ECO:0000259" key="10">
    <source>
        <dbReference type="PROSITE" id="PS50109"/>
    </source>
</evidence>
<keyword evidence="12" id="KW-1185">Reference proteome</keyword>
<evidence type="ECO:0000256" key="5">
    <source>
        <dbReference type="ARBA" id="ARBA00022741"/>
    </source>
</evidence>
<evidence type="ECO:0000256" key="4">
    <source>
        <dbReference type="ARBA" id="ARBA00022679"/>
    </source>
</evidence>
<evidence type="ECO:0000256" key="8">
    <source>
        <dbReference type="ARBA" id="ARBA00023012"/>
    </source>
</evidence>
<dbReference type="Gene3D" id="3.30.565.10">
    <property type="entry name" value="Histidine kinase-like ATPase, C-terminal domain"/>
    <property type="match status" value="1"/>
</dbReference>
<comment type="catalytic activity">
    <reaction evidence="1">
        <text>ATP + protein L-histidine = ADP + protein N-phospho-L-histidine.</text>
        <dbReference type="EC" id="2.7.13.3"/>
    </reaction>
</comment>
<dbReference type="OrthoDB" id="9815750at2"/>
<feature type="transmembrane region" description="Helical" evidence="9">
    <location>
        <begin position="12"/>
        <end position="36"/>
    </location>
</feature>
<organism evidence="11 12">
    <name type="scientific">Flavobacterium defluvii</name>
    <dbReference type="NCBI Taxonomy" id="370979"/>
    <lineage>
        <taxon>Bacteria</taxon>
        <taxon>Pseudomonadati</taxon>
        <taxon>Bacteroidota</taxon>
        <taxon>Flavobacteriia</taxon>
        <taxon>Flavobacteriales</taxon>
        <taxon>Flavobacteriaceae</taxon>
        <taxon>Flavobacterium</taxon>
    </lineage>
</organism>
<gene>
    <name evidence="11" type="ORF">SAMN05443663_101330</name>
</gene>
<dbReference type="Pfam" id="PF02518">
    <property type="entry name" value="HATPase_c"/>
    <property type="match status" value="1"/>
</dbReference>
<keyword evidence="4" id="KW-0808">Transferase</keyword>
<feature type="domain" description="Histidine kinase" evidence="10">
    <location>
        <begin position="180"/>
        <end position="382"/>
    </location>
</feature>
<dbReference type="Proteomes" id="UP000184071">
    <property type="component" value="Unassembled WGS sequence"/>
</dbReference>
<proteinExistence type="predicted"/>
<name>A0A1M5F2M4_9FLAO</name>
<keyword evidence="8" id="KW-0902">Two-component regulatory system</keyword>
<evidence type="ECO:0000256" key="2">
    <source>
        <dbReference type="ARBA" id="ARBA00012438"/>
    </source>
</evidence>
<evidence type="ECO:0000256" key="3">
    <source>
        <dbReference type="ARBA" id="ARBA00022553"/>
    </source>
</evidence>
<protein>
    <recommendedName>
        <fullName evidence="2">histidine kinase</fullName>
        <ecNumber evidence="2">2.7.13.3</ecNumber>
    </recommendedName>
</protein>
<evidence type="ECO:0000313" key="12">
    <source>
        <dbReference type="Proteomes" id="UP000184071"/>
    </source>
</evidence>
<dbReference type="CDD" id="cd00082">
    <property type="entry name" value="HisKA"/>
    <property type="match status" value="1"/>
</dbReference>
<dbReference type="SUPFAM" id="SSF47384">
    <property type="entry name" value="Homodimeric domain of signal transducing histidine kinase"/>
    <property type="match status" value="1"/>
</dbReference>
<keyword evidence="3" id="KW-0597">Phosphoprotein</keyword>
<evidence type="ECO:0000256" key="9">
    <source>
        <dbReference type="SAM" id="Phobius"/>
    </source>
</evidence>
<dbReference type="InterPro" id="IPR003661">
    <property type="entry name" value="HisK_dim/P_dom"/>
</dbReference>
<dbReference type="AlphaFoldDB" id="A0A1M5F2M4"/>
<dbReference type="EC" id="2.7.13.3" evidence="2"/>
<dbReference type="InterPro" id="IPR036890">
    <property type="entry name" value="HATPase_C_sf"/>
</dbReference>
<dbReference type="STRING" id="370979.SAMN05443663_101330"/>
<dbReference type="InterPro" id="IPR036097">
    <property type="entry name" value="HisK_dim/P_sf"/>
</dbReference>
<evidence type="ECO:0000313" key="11">
    <source>
        <dbReference type="EMBL" id="SHF85707.1"/>
    </source>
</evidence>
<feature type="transmembrane region" description="Helical" evidence="9">
    <location>
        <begin position="142"/>
        <end position="162"/>
    </location>
</feature>
<reference evidence="12" key="1">
    <citation type="submission" date="2016-11" db="EMBL/GenBank/DDBJ databases">
        <authorList>
            <person name="Varghese N."/>
            <person name="Submissions S."/>
        </authorList>
    </citation>
    <scope>NUCLEOTIDE SEQUENCE [LARGE SCALE GENOMIC DNA]</scope>
    <source>
        <strain evidence="12">DSM 17963</strain>
    </source>
</reference>
<keyword evidence="7" id="KW-0067">ATP-binding</keyword>
<dbReference type="GO" id="GO:0005524">
    <property type="term" value="F:ATP binding"/>
    <property type="evidence" value="ECO:0007669"/>
    <property type="project" value="UniProtKB-KW"/>
</dbReference>
<evidence type="ECO:0000256" key="1">
    <source>
        <dbReference type="ARBA" id="ARBA00000085"/>
    </source>
</evidence>
<sequence>MRFSESRNTTRWVIILISFSIITLILWNTYTFFQIFKNEQRLKMNLWANAQKKIINSDENTDLDLPLEIINNNTSVPVMLVMYDKVINSVNVPDHIINDKKETLSFLNHLKSENDPIVIEYAPGKFQQMYYGNSALLNKLKYYPVALLLIIFLCGALIYNFYKSTKMATQNKLWAGMAKETAHQIGTPLSSLIGWVEILKTEEIDPSITLEIQKDIERLQTITDRFSKIGSVPVLEPHNIIAETLNTYEYLQSRFSKQVSFSYEVPEQLIFALINPTLHSWTIENLVKNAIDAMKGKGSLELHIEQDSHHVKINVKDSGSGISKNQFKTIFEPGFTTKKRGWGLGLSLTKRIVEEYHNGKIKVLHSEIGKGTTFQISYKIVDPA</sequence>
<dbReference type="PRINTS" id="PR00344">
    <property type="entry name" value="BCTRLSENSOR"/>
</dbReference>
<dbReference type="SUPFAM" id="SSF55874">
    <property type="entry name" value="ATPase domain of HSP90 chaperone/DNA topoisomerase II/histidine kinase"/>
    <property type="match status" value="1"/>
</dbReference>
<dbReference type="PANTHER" id="PTHR43065">
    <property type="entry name" value="SENSOR HISTIDINE KINASE"/>
    <property type="match status" value="1"/>
</dbReference>
<dbReference type="PANTHER" id="PTHR43065:SF10">
    <property type="entry name" value="PEROXIDE STRESS-ACTIVATED HISTIDINE KINASE MAK3"/>
    <property type="match status" value="1"/>
</dbReference>
<dbReference type="InterPro" id="IPR005467">
    <property type="entry name" value="His_kinase_dom"/>
</dbReference>
<dbReference type="RefSeq" id="WP_073412751.1">
    <property type="nucleotide sequence ID" value="NZ_FQWC01000001.1"/>
</dbReference>
<keyword evidence="6 11" id="KW-0418">Kinase</keyword>
<keyword evidence="9" id="KW-0472">Membrane</keyword>
<keyword evidence="9" id="KW-0812">Transmembrane</keyword>
<dbReference type="PROSITE" id="PS50109">
    <property type="entry name" value="HIS_KIN"/>
    <property type="match status" value="1"/>
</dbReference>
<dbReference type="SMART" id="SM00387">
    <property type="entry name" value="HATPase_c"/>
    <property type="match status" value="1"/>
</dbReference>
<evidence type="ECO:0000256" key="7">
    <source>
        <dbReference type="ARBA" id="ARBA00022840"/>
    </source>
</evidence>
<dbReference type="GO" id="GO:0000155">
    <property type="term" value="F:phosphorelay sensor kinase activity"/>
    <property type="evidence" value="ECO:0007669"/>
    <property type="project" value="InterPro"/>
</dbReference>
<accession>A0A1M5F2M4</accession>